<dbReference type="Pfam" id="PF13558">
    <property type="entry name" value="SbcC_Walker_B"/>
    <property type="match status" value="1"/>
</dbReference>
<feature type="coiled-coil region" evidence="1">
    <location>
        <begin position="700"/>
        <end position="741"/>
    </location>
</feature>
<feature type="domain" description="AAA+ ATPase" evidence="2">
    <location>
        <begin position="39"/>
        <end position="544"/>
    </location>
</feature>
<accession>A0ABX0XDN4</accession>
<feature type="coiled-coil region" evidence="1">
    <location>
        <begin position="409"/>
        <end position="457"/>
    </location>
</feature>
<name>A0ABX0XDN4_9BACT</name>
<dbReference type="SMART" id="SM00382">
    <property type="entry name" value="AAA"/>
    <property type="match status" value="1"/>
</dbReference>
<protein>
    <submittedName>
        <fullName evidence="3">Uncharacterized protein YPO0396</fullName>
    </submittedName>
</protein>
<proteinExistence type="predicted"/>
<evidence type="ECO:0000259" key="2">
    <source>
        <dbReference type="SMART" id="SM00382"/>
    </source>
</evidence>
<comment type="caution">
    <text evidence="3">The sequence shown here is derived from an EMBL/GenBank/DDBJ whole genome shotgun (WGS) entry which is preliminary data.</text>
</comment>
<dbReference type="Pfam" id="PF13555">
    <property type="entry name" value="AAA_29"/>
    <property type="match status" value="1"/>
</dbReference>
<evidence type="ECO:0000313" key="4">
    <source>
        <dbReference type="Proteomes" id="UP000770785"/>
    </source>
</evidence>
<reference evidence="3 4" key="1">
    <citation type="submission" date="2020-03" db="EMBL/GenBank/DDBJ databases">
        <title>Genomic Encyclopedia of Type Strains, Phase IV (KMG-IV): sequencing the most valuable type-strain genomes for metagenomic binning, comparative biology and taxonomic classification.</title>
        <authorList>
            <person name="Goeker M."/>
        </authorList>
    </citation>
    <scope>NUCLEOTIDE SEQUENCE [LARGE SCALE GENOMIC DNA]</scope>
    <source>
        <strain evidence="3 4">DSM 105096</strain>
    </source>
</reference>
<dbReference type="Proteomes" id="UP000770785">
    <property type="component" value="Unassembled WGS sequence"/>
</dbReference>
<dbReference type="InterPro" id="IPR027417">
    <property type="entry name" value="P-loop_NTPase"/>
</dbReference>
<evidence type="ECO:0000256" key="1">
    <source>
        <dbReference type="SAM" id="Coils"/>
    </source>
</evidence>
<evidence type="ECO:0000313" key="3">
    <source>
        <dbReference type="EMBL" id="NJC27013.1"/>
    </source>
</evidence>
<dbReference type="RefSeq" id="WP_168037775.1">
    <property type="nucleotide sequence ID" value="NZ_JAATJH010000004.1"/>
</dbReference>
<sequence>MTLDLNTNIDNAQAGFRLTTLEVLNWGTFHDKIWTITPGGQNALLTGNIGSGKSTLVDAITTLLVPNRQIVYNKAAGAETRERSLITYVQGAYKNEKVGDSARARDVFLREAGRSYSVLIANFTNEGTGEKVALTQVLWTVKGSKVERLYLVGTKYLSVSADFSDFNHDINTLRRRLKGRNDVEVHTSFTRYFNEFRRRFGIKQPEALDLFYQTVSMKQVGNLTEFVRERMLGRTEIMEEIDSLVKSYAEADTAHQAVQSARKQLETLEPLMNADGKRKKTQASIRELNAVRNEIPRYFAYRKLLDLKRALSRVQSEWESNRDERATQQRHVTDIEKKLTRLNVLLSRNDLYQQLESVKHDIDNATQELDRRRTLADGYAADLERLCTSLENTSAYLPATNPQTFADQRRKFTERLQQTETDLVETEEERSRLYVDQKNAQTELREVEDELKSLRERPTLIPSRNLNIRAKLLAELQLEEEELPFAGELLRVKESARDWEGAIERVLHGLGLSILVADRHYERVSEAVNRLNLGGRVVYLRTLTHRGKNASQVGSRNLPTKVEIKGNTEHYDWLEQELTVRYNYECCENLEDFRRAARGLTRNGQVKANRMRHDKDDRFRIDDRKQYILGWTNLEKIAALETERERLAAEVARFTTLLYDLRTRGRALNERRDVLRDLVSRYPEFRPLDFAESSLRLQDLHRQRENMKAKSGELDTLETQIQATTSELKDVRARVTDLIKKTGGLENQTLQTADEMYRLLEEIDVPRPDVALDPANPDVPAIINAYRTVETSARTAPAGLEKLLAGHPTSDPTERQLLTRLDGEDGLITKQNKKLRTSEIRITRQMSDYRTAFPNDSRDFDDSLASLPDYHRRYETLKRDKLPQFEDQFRRLLREGTIQKMVMFRNRLDRYTREIDTKISSINEHLRDIDYDADLGTYVAITSERVNSSDITSFKQDLKACIANTISDGKDVYNEQKFQRVKQLLDRFRGTTETDRRWTARVTDVRQWYEFGADERYREDDKSKEFYTDSSGKSGGQKEKLAYTILASAIAFQFGLQVGKSTDRSFRFVVIDEAFGRGSDDSTRYGLELFKRLNLQLLIVTPLQKINVIEDYVAHVHFVDNPGGMNSRVRNISIAEYRTGKK</sequence>
<dbReference type="Gene3D" id="3.40.50.300">
    <property type="entry name" value="P-loop containing nucleotide triphosphate hydrolases"/>
    <property type="match status" value="2"/>
</dbReference>
<keyword evidence="4" id="KW-1185">Reference proteome</keyword>
<organism evidence="3 4">
    <name type="scientific">Neolewinella antarctica</name>
    <dbReference type="NCBI Taxonomy" id="442734"/>
    <lineage>
        <taxon>Bacteria</taxon>
        <taxon>Pseudomonadati</taxon>
        <taxon>Bacteroidota</taxon>
        <taxon>Saprospiria</taxon>
        <taxon>Saprospirales</taxon>
        <taxon>Lewinellaceae</taxon>
        <taxon>Neolewinella</taxon>
    </lineage>
</organism>
<dbReference type="SUPFAM" id="SSF52540">
    <property type="entry name" value="P-loop containing nucleoside triphosphate hydrolases"/>
    <property type="match status" value="1"/>
</dbReference>
<dbReference type="EMBL" id="JAATJH010000004">
    <property type="protein sequence ID" value="NJC27013.1"/>
    <property type="molecule type" value="Genomic_DNA"/>
</dbReference>
<dbReference type="InterPro" id="IPR003593">
    <property type="entry name" value="AAA+_ATPase"/>
</dbReference>
<gene>
    <name evidence="3" type="ORF">GGR27_002526</name>
</gene>
<keyword evidence="1" id="KW-0175">Coiled coil</keyword>